<feature type="region of interest" description="Disordered" evidence="2">
    <location>
        <begin position="358"/>
        <end position="379"/>
    </location>
</feature>
<dbReference type="STRING" id="309801.trd_0911"/>
<dbReference type="GO" id="GO:0016853">
    <property type="term" value="F:isomerase activity"/>
    <property type="evidence" value="ECO:0007669"/>
    <property type="project" value="UniProtKB-KW"/>
</dbReference>
<keyword evidence="1" id="KW-0456">Lyase</keyword>
<evidence type="ECO:0000256" key="1">
    <source>
        <dbReference type="ARBA" id="ARBA00023239"/>
    </source>
</evidence>
<dbReference type="KEGG" id="tro:trd_0911"/>
<name>B9KZI9_THERP</name>
<dbReference type="InterPro" id="IPR034593">
    <property type="entry name" value="DgoD-like"/>
</dbReference>
<evidence type="ECO:0000313" key="4">
    <source>
        <dbReference type="EMBL" id="ACM05929.1"/>
    </source>
</evidence>
<dbReference type="Pfam" id="PF13378">
    <property type="entry name" value="MR_MLE_C"/>
    <property type="match status" value="1"/>
</dbReference>
<keyword evidence="5" id="KW-1185">Reference proteome</keyword>
<dbReference type="InterPro" id="IPR013341">
    <property type="entry name" value="Mandelate_racemase_N_dom"/>
</dbReference>
<evidence type="ECO:0000313" key="5">
    <source>
        <dbReference type="Proteomes" id="UP000000447"/>
    </source>
</evidence>
<dbReference type="InterPro" id="IPR018110">
    <property type="entry name" value="Mandel_Rmase/mucon_lact_enz_CS"/>
</dbReference>
<protein>
    <submittedName>
        <fullName evidence="4">Putative isomerase</fullName>
    </submittedName>
</protein>
<dbReference type="SFLD" id="SFLDS00001">
    <property type="entry name" value="Enolase"/>
    <property type="match status" value="1"/>
</dbReference>
<dbReference type="Pfam" id="PF02746">
    <property type="entry name" value="MR_MLE_N"/>
    <property type="match status" value="1"/>
</dbReference>
<evidence type="ECO:0000256" key="2">
    <source>
        <dbReference type="SAM" id="MobiDB-lite"/>
    </source>
</evidence>
<dbReference type="Gene3D" id="3.20.20.120">
    <property type="entry name" value="Enolase-like C-terminal domain"/>
    <property type="match status" value="1"/>
</dbReference>
<dbReference type="PANTHER" id="PTHR48080:SF2">
    <property type="entry name" value="D-GALACTONATE DEHYDRATASE"/>
    <property type="match status" value="1"/>
</dbReference>
<feature type="domain" description="Mandelate racemase/muconate lactonizing enzyme C-terminal" evidence="3">
    <location>
        <begin position="141"/>
        <end position="266"/>
    </location>
</feature>
<dbReference type="EMBL" id="CP001275">
    <property type="protein sequence ID" value="ACM05929.1"/>
    <property type="molecule type" value="Genomic_DNA"/>
</dbReference>
<dbReference type="GO" id="GO:0016829">
    <property type="term" value="F:lyase activity"/>
    <property type="evidence" value="ECO:0007669"/>
    <property type="project" value="UniProtKB-KW"/>
</dbReference>
<dbReference type="PROSITE" id="PS00908">
    <property type="entry name" value="MR_MLE_1"/>
    <property type="match status" value="1"/>
</dbReference>
<dbReference type="GO" id="GO:0009063">
    <property type="term" value="P:amino acid catabolic process"/>
    <property type="evidence" value="ECO:0007669"/>
    <property type="project" value="InterPro"/>
</dbReference>
<dbReference type="InterPro" id="IPR036849">
    <property type="entry name" value="Enolase-like_C_sf"/>
</dbReference>
<dbReference type="HOGENOM" id="CLU_030273_3_2_0"/>
<accession>B9KZI9</accession>
<gene>
    <name evidence="4" type="ordered locus">trd_0911</name>
</gene>
<dbReference type="SMART" id="SM00922">
    <property type="entry name" value="MR_MLE"/>
    <property type="match status" value="1"/>
</dbReference>
<dbReference type="Gene3D" id="3.30.390.10">
    <property type="entry name" value="Enolase-like, N-terminal domain"/>
    <property type="match status" value="1"/>
</dbReference>
<sequence>MTDHLTNEWGNGVRIAAVETAVIEGNFDWILVRVTTDDGSSGLGEAYWGAGVLELIKAASAFIISKNPFDVARIIFELQRCLSGAGSQAGATVTTISGIELALWDLVARALDTPLSTLFGGRFRDRIRLYVDLHAGEEPTPESWAIRARDALARGFSAVKFDIDAPNPYRASSAENTDPWRLWYEPYNRTMSAAERRFIVDVVSAVRAAIGPDIDLALDCHWKYAVPDAIALAHALEPLLPVWLEDPVPPDNVDALRAVARSTRIPICTGENHYRLAGFRELILRQACQFVAHDIPKWAASSRPATSLHWLNSMGCSSSHTTSRVPSARWQPHNSARPYPTSSRSSFMLSISHGGRNSFSNDHSSKTVTSSSPIALGMV</sequence>
<dbReference type="PROSITE" id="PS00909">
    <property type="entry name" value="MR_MLE_2"/>
    <property type="match status" value="1"/>
</dbReference>
<dbReference type="AlphaFoldDB" id="B9KZI9"/>
<reference evidence="4 5" key="1">
    <citation type="journal article" date="2009" name="PLoS ONE">
        <title>Complete genome sequence of the aerobic CO-oxidizing thermophile Thermomicrobium roseum.</title>
        <authorList>
            <person name="Wu D."/>
            <person name="Raymond J."/>
            <person name="Wu M."/>
            <person name="Chatterji S."/>
            <person name="Ren Q."/>
            <person name="Graham J.E."/>
            <person name="Bryant D.A."/>
            <person name="Robb F."/>
            <person name="Colman A."/>
            <person name="Tallon L.J."/>
            <person name="Badger J.H."/>
            <person name="Madupu R."/>
            <person name="Ward N.L."/>
            <person name="Eisen J.A."/>
        </authorList>
    </citation>
    <scope>NUCLEOTIDE SEQUENCE [LARGE SCALE GENOMIC DNA]</scope>
    <source>
        <strain evidence="5">ATCC 27502 / DSM 5159 / P-2</strain>
    </source>
</reference>
<dbReference type="CDD" id="cd03316">
    <property type="entry name" value="MR_like"/>
    <property type="match status" value="1"/>
</dbReference>
<dbReference type="Proteomes" id="UP000000447">
    <property type="component" value="Chromosome"/>
</dbReference>
<evidence type="ECO:0000259" key="3">
    <source>
        <dbReference type="SMART" id="SM00922"/>
    </source>
</evidence>
<feature type="region of interest" description="Disordered" evidence="2">
    <location>
        <begin position="322"/>
        <end position="343"/>
    </location>
</feature>
<dbReference type="PANTHER" id="PTHR48080">
    <property type="entry name" value="D-GALACTONATE DEHYDRATASE-RELATED"/>
    <property type="match status" value="1"/>
</dbReference>
<dbReference type="InterPro" id="IPR029065">
    <property type="entry name" value="Enolase_C-like"/>
</dbReference>
<dbReference type="SUPFAM" id="SSF54826">
    <property type="entry name" value="Enolase N-terminal domain-like"/>
    <property type="match status" value="1"/>
</dbReference>
<dbReference type="SUPFAM" id="SSF51604">
    <property type="entry name" value="Enolase C-terminal domain-like"/>
    <property type="match status" value="1"/>
</dbReference>
<proteinExistence type="predicted"/>
<dbReference type="InterPro" id="IPR029017">
    <property type="entry name" value="Enolase-like_N"/>
</dbReference>
<keyword evidence="4" id="KW-0413">Isomerase</keyword>
<organism evidence="4 5">
    <name type="scientific">Thermomicrobium roseum (strain ATCC 27502 / DSM 5159 / P-2)</name>
    <dbReference type="NCBI Taxonomy" id="309801"/>
    <lineage>
        <taxon>Bacteria</taxon>
        <taxon>Pseudomonadati</taxon>
        <taxon>Thermomicrobiota</taxon>
        <taxon>Thermomicrobia</taxon>
        <taxon>Thermomicrobiales</taxon>
        <taxon>Thermomicrobiaceae</taxon>
        <taxon>Thermomicrobium</taxon>
    </lineage>
</organism>
<feature type="compositionally biased region" description="Polar residues" evidence="2">
    <location>
        <begin position="358"/>
        <end position="373"/>
    </location>
</feature>
<dbReference type="eggNOG" id="COG4948">
    <property type="taxonomic scope" value="Bacteria"/>
</dbReference>
<dbReference type="InterPro" id="IPR013342">
    <property type="entry name" value="Mandelate_racemase_C"/>
</dbReference>